<sequence>MLRHGKGDLAGGVYAEKNSTGLYGVAWKMAVAGSTAWARAEQNTDRRRRQDRAGDVARVAASVDWADMADEAAMPCRSFVEAGQMRRTGTGST</sequence>
<comment type="caution">
    <text evidence="1">The sequence shown here is derived from an EMBL/GenBank/DDBJ whole genome shotgun (WGS) entry which is preliminary data.</text>
</comment>
<accession>A0AAW1Y647</accession>
<dbReference type="EMBL" id="JBEDUW010000002">
    <property type="protein sequence ID" value="KAK9943378.1"/>
    <property type="molecule type" value="Genomic_DNA"/>
</dbReference>
<protein>
    <submittedName>
        <fullName evidence="1">Uncharacterized protein</fullName>
    </submittedName>
</protein>
<gene>
    <name evidence="1" type="ORF">M0R45_008988</name>
</gene>
<dbReference type="AlphaFoldDB" id="A0AAW1Y647"/>
<name>A0AAW1Y647_RUBAR</name>
<evidence type="ECO:0000313" key="1">
    <source>
        <dbReference type="EMBL" id="KAK9943378.1"/>
    </source>
</evidence>
<dbReference type="Proteomes" id="UP001457282">
    <property type="component" value="Unassembled WGS sequence"/>
</dbReference>
<organism evidence="1 2">
    <name type="scientific">Rubus argutus</name>
    <name type="common">Southern blackberry</name>
    <dbReference type="NCBI Taxonomy" id="59490"/>
    <lineage>
        <taxon>Eukaryota</taxon>
        <taxon>Viridiplantae</taxon>
        <taxon>Streptophyta</taxon>
        <taxon>Embryophyta</taxon>
        <taxon>Tracheophyta</taxon>
        <taxon>Spermatophyta</taxon>
        <taxon>Magnoliopsida</taxon>
        <taxon>eudicotyledons</taxon>
        <taxon>Gunneridae</taxon>
        <taxon>Pentapetalae</taxon>
        <taxon>rosids</taxon>
        <taxon>fabids</taxon>
        <taxon>Rosales</taxon>
        <taxon>Rosaceae</taxon>
        <taxon>Rosoideae</taxon>
        <taxon>Rosoideae incertae sedis</taxon>
        <taxon>Rubus</taxon>
    </lineage>
</organism>
<proteinExistence type="predicted"/>
<evidence type="ECO:0000313" key="2">
    <source>
        <dbReference type="Proteomes" id="UP001457282"/>
    </source>
</evidence>
<reference evidence="1 2" key="1">
    <citation type="journal article" date="2023" name="G3 (Bethesda)">
        <title>A chromosome-length genome assembly and annotation of blackberry (Rubus argutus, cv. 'Hillquist').</title>
        <authorList>
            <person name="Bruna T."/>
            <person name="Aryal R."/>
            <person name="Dudchenko O."/>
            <person name="Sargent D.J."/>
            <person name="Mead D."/>
            <person name="Buti M."/>
            <person name="Cavallini A."/>
            <person name="Hytonen T."/>
            <person name="Andres J."/>
            <person name="Pham M."/>
            <person name="Weisz D."/>
            <person name="Mascagni F."/>
            <person name="Usai G."/>
            <person name="Natali L."/>
            <person name="Bassil N."/>
            <person name="Fernandez G.E."/>
            <person name="Lomsadze A."/>
            <person name="Armour M."/>
            <person name="Olukolu B."/>
            <person name="Poorten T."/>
            <person name="Britton C."/>
            <person name="Davik J."/>
            <person name="Ashrafi H."/>
            <person name="Aiden E.L."/>
            <person name="Borodovsky M."/>
            <person name="Worthington M."/>
        </authorList>
    </citation>
    <scope>NUCLEOTIDE SEQUENCE [LARGE SCALE GENOMIC DNA]</scope>
    <source>
        <strain evidence="1">PI 553951</strain>
    </source>
</reference>
<keyword evidence="2" id="KW-1185">Reference proteome</keyword>